<evidence type="ECO:0000313" key="2">
    <source>
        <dbReference type="EMBL" id="GJF00147.1"/>
    </source>
</evidence>
<dbReference type="EMBL" id="BPQB01000136">
    <property type="protein sequence ID" value="GJF00147.1"/>
    <property type="molecule type" value="Genomic_DNA"/>
</dbReference>
<dbReference type="Proteomes" id="UP000703269">
    <property type="component" value="Unassembled WGS sequence"/>
</dbReference>
<reference evidence="2 3" key="1">
    <citation type="submission" date="2021-08" db="EMBL/GenBank/DDBJ databases">
        <title>Draft Genome Sequence of Phanerochaete sordida strain YK-624.</title>
        <authorList>
            <person name="Mori T."/>
            <person name="Dohra H."/>
            <person name="Suzuki T."/>
            <person name="Kawagishi H."/>
            <person name="Hirai H."/>
        </authorList>
    </citation>
    <scope>NUCLEOTIDE SEQUENCE [LARGE SCALE GENOMIC DNA]</scope>
    <source>
        <strain evidence="2 3">YK-624</strain>
    </source>
</reference>
<comment type="caution">
    <text evidence="2">The sequence shown here is derived from an EMBL/GenBank/DDBJ whole genome shotgun (WGS) entry which is preliminary data.</text>
</comment>
<organism evidence="2 3">
    <name type="scientific">Phanerochaete sordida</name>
    <dbReference type="NCBI Taxonomy" id="48140"/>
    <lineage>
        <taxon>Eukaryota</taxon>
        <taxon>Fungi</taxon>
        <taxon>Dikarya</taxon>
        <taxon>Basidiomycota</taxon>
        <taxon>Agaricomycotina</taxon>
        <taxon>Agaricomycetes</taxon>
        <taxon>Polyporales</taxon>
        <taxon>Phanerochaetaceae</taxon>
        <taxon>Phanerochaete</taxon>
    </lineage>
</organism>
<proteinExistence type="predicted"/>
<feature type="compositionally biased region" description="Pro residues" evidence="1">
    <location>
        <begin position="20"/>
        <end position="40"/>
    </location>
</feature>
<gene>
    <name evidence="2" type="ORF">PsYK624_164260</name>
</gene>
<keyword evidence="3" id="KW-1185">Reference proteome</keyword>
<evidence type="ECO:0000256" key="1">
    <source>
        <dbReference type="SAM" id="MobiDB-lite"/>
    </source>
</evidence>
<evidence type="ECO:0000313" key="3">
    <source>
        <dbReference type="Proteomes" id="UP000703269"/>
    </source>
</evidence>
<accession>A0A9P3GS29</accession>
<feature type="region of interest" description="Disordered" evidence="1">
    <location>
        <begin position="1"/>
        <end position="91"/>
    </location>
</feature>
<protein>
    <submittedName>
        <fullName evidence="2">Uncharacterized protein</fullName>
    </submittedName>
</protein>
<dbReference type="AlphaFoldDB" id="A0A9P3GS29"/>
<sequence>MPPRRSSCFAANQEQQWQGPPDPPLPLLPIEPETPLPGHLPAPSGAPRGCGQGCEHAAQALREGHAAGQGAPRSPLQEPGSAPEPERAPLPELAVPLSNLRLDIKPNFRAPAYLAALGVQPGLNTSACADALCDALRDA</sequence>
<name>A0A9P3GS29_9APHY</name>
<feature type="compositionally biased region" description="Polar residues" evidence="1">
    <location>
        <begin position="9"/>
        <end position="18"/>
    </location>
</feature>